<sequence length="54" mass="6075">MRMIFFNPYGLLILFAIGAFIYAVLFGDDEIREVALKIGAVIGIIIGALWLLFR</sequence>
<organism evidence="2 3">
    <name type="scientific">Aliivibrio sifiae</name>
    <dbReference type="NCBI Taxonomy" id="566293"/>
    <lineage>
        <taxon>Bacteria</taxon>
        <taxon>Pseudomonadati</taxon>
        <taxon>Pseudomonadota</taxon>
        <taxon>Gammaproteobacteria</taxon>
        <taxon>Vibrionales</taxon>
        <taxon>Vibrionaceae</taxon>
        <taxon>Aliivibrio</taxon>
    </lineage>
</organism>
<keyword evidence="1" id="KW-0812">Transmembrane</keyword>
<evidence type="ECO:0000313" key="3">
    <source>
        <dbReference type="Proteomes" id="UP001156660"/>
    </source>
</evidence>
<name>A0ABQ6ALQ7_9GAMM</name>
<feature type="transmembrane region" description="Helical" evidence="1">
    <location>
        <begin position="6"/>
        <end position="27"/>
    </location>
</feature>
<proteinExistence type="predicted"/>
<gene>
    <name evidence="2" type="ORF">GCM10007855_41050</name>
</gene>
<feature type="transmembrane region" description="Helical" evidence="1">
    <location>
        <begin position="34"/>
        <end position="53"/>
    </location>
</feature>
<evidence type="ECO:0000256" key="1">
    <source>
        <dbReference type="SAM" id="Phobius"/>
    </source>
</evidence>
<keyword evidence="1" id="KW-0472">Membrane</keyword>
<protein>
    <submittedName>
        <fullName evidence="2">Uncharacterized protein</fullName>
    </submittedName>
</protein>
<dbReference type="RefSeq" id="WP_170066755.1">
    <property type="nucleotide sequence ID" value="NZ_BSOU01000030.1"/>
</dbReference>
<accession>A0ABQ6ALQ7</accession>
<keyword evidence="3" id="KW-1185">Reference proteome</keyword>
<dbReference type="Proteomes" id="UP001156660">
    <property type="component" value="Unassembled WGS sequence"/>
</dbReference>
<reference evidence="3" key="1">
    <citation type="journal article" date="2019" name="Int. J. Syst. Evol. Microbiol.">
        <title>The Global Catalogue of Microorganisms (GCM) 10K type strain sequencing project: providing services to taxonomists for standard genome sequencing and annotation.</title>
        <authorList>
            <consortium name="The Broad Institute Genomics Platform"/>
            <consortium name="The Broad Institute Genome Sequencing Center for Infectious Disease"/>
            <person name="Wu L."/>
            <person name="Ma J."/>
        </authorList>
    </citation>
    <scope>NUCLEOTIDE SEQUENCE [LARGE SCALE GENOMIC DNA]</scope>
    <source>
        <strain evidence="3">NBRC 105001</strain>
    </source>
</reference>
<comment type="caution">
    <text evidence="2">The sequence shown here is derived from an EMBL/GenBank/DDBJ whole genome shotgun (WGS) entry which is preliminary data.</text>
</comment>
<keyword evidence="1" id="KW-1133">Transmembrane helix</keyword>
<evidence type="ECO:0000313" key="2">
    <source>
        <dbReference type="EMBL" id="GLR77230.1"/>
    </source>
</evidence>
<dbReference type="EMBL" id="BSOU01000030">
    <property type="protein sequence ID" value="GLR77230.1"/>
    <property type="molecule type" value="Genomic_DNA"/>
</dbReference>